<evidence type="ECO:0000256" key="1">
    <source>
        <dbReference type="ARBA" id="ARBA00022670"/>
    </source>
</evidence>
<keyword evidence="2" id="KW-0479">Metal-binding</keyword>
<keyword evidence="7" id="KW-0472">Membrane</keyword>
<evidence type="ECO:0000256" key="7">
    <source>
        <dbReference type="SAM" id="Phobius"/>
    </source>
</evidence>
<dbReference type="CDD" id="cd07324">
    <property type="entry name" value="M48C_Oma1-like"/>
    <property type="match status" value="1"/>
</dbReference>
<keyword evidence="4 6" id="KW-0862">Zinc</keyword>
<dbReference type="GO" id="GO:0051603">
    <property type="term" value="P:proteolysis involved in protein catabolic process"/>
    <property type="evidence" value="ECO:0007669"/>
    <property type="project" value="TreeGrafter"/>
</dbReference>
<reference evidence="10" key="1">
    <citation type="submission" date="2015-01" db="EMBL/GenBank/DDBJ databases">
        <title>Flavisolibacter sp./LCS9/ whole genome sequencing.</title>
        <authorList>
            <person name="Kim M.K."/>
            <person name="Srinivasan S."/>
            <person name="Lee J.-J."/>
        </authorList>
    </citation>
    <scope>NUCLEOTIDE SEQUENCE [LARGE SCALE GENOMIC DNA]</scope>
    <source>
        <strain evidence="10">LCS9</strain>
    </source>
</reference>
<sequence>MGESCHWSISDGGFFILELVFPFVFKHSFLFGSSFAVIRFMIRILALVMSCLAVYSCNDVDRYLGKNEPPKEITYSYSCLDSAIGGRAMNKRITKASDILRDLAVPDKEITDSVQTAYGKLFHEDMLQQGGFKLVNDKSINQKLNTVLNNLLAKRQKPSSIKYMIYELDDTTINAFTFGGRIYITKAMLQKCQGKDALLYAIVGHEIGHSEVGHIKATIKELVLANDIFGPGAGGTVFELKKLLTASFNQKNELEADYYGINLTNELGYDVCTAVAFWKEMASQENPYSQVEDFFRTHPFSNLRSECLSNHIRTNFGKNCGVVSAADSHPEIVKR</sequence>
<evidence type="ECO:0000313" key="10">
    <source>
        <dbReference type="Proteomes" id="UP000077177"/>
    </source>
</evidence>
<dbReference type="Proteomes" id="UP000077177">
    <property type="component" value="Chromosome"/>
</dbReference>
<keyword evidence="7" id="KW-1133">Transmembrane helix</keyword>
<keyword evidence="3 6" id="KW-0378">Hydrolase</keyword>
<dbReference type="InterPro" id="IPR051156">
    <property type="entry name" value="Mito/Outer_Membr_Metalloprot"/>
</dbReference>
<feature type="transmembrane region" description="Helical" evidence="7">
    <location>
        <begin position="6"/>
        <end position="25"/>
    </location>
</feature>
<feature type="domain" description="Peptidase M48" evidence="8">
    <location>
        <begin position="141"/>
        <end position="309"/>
    </location>
</feature>
<evidence type="ECO:0000313" key="9">
    <source>
        <dbReference type="EMBL" id="ANE49735.1"/>
    </source>
</evidence>
<comment type="similarity">
    <text evidence="6">Belongs to the peptidase M48 family.</text>
</comment>
<dbReference type="Pfam" id="PF01435">
    <property type="entry name" value="Peptidase_M48"/>
    <property type="match status" value="1"/>
</dbReference>
<keyword evidence="1 6" id="KW-0645">Protease</keyword>
<dbReference type="KEGG" id="fla:SY85_03725"/>
<dbReference type="GO" id="GO:0046872">
    <property type="term" value="F:metal ion binding"/>
    <property type="evidence" value="ECO:0007669"/>
    <property type="project" value="UniProtKB-KW"/>
</dbReference>
<keyword evidence="7" id="KW-0812">Transmembrane</keyword>
<dbReference type="EMBL" id="CP011390">
    <property type="protein sequence ID" value="ANE49735.1"/>
    <property type="molecule type" value="Genomic_DNA"/>
</dbReference>
<evidence type="ECO:0000256" key="6">
    <source>
        <dbReference type="RuleBase" id="RU003983"/>
    </source>
</evidence>
<dbReference type="InterPro" id="IPR001915">
    <property type="entry name" value="Peptidase_M48"/>
</dbReference>
<dbReference type="STRING" id="1492898.SY85_03725"/>
<evidence type="ECO:0000256" key="2">
    <source>
        <dbReference type="ARBA" id="ARBA00022723"/>
    </source>
</evidence>
<dbReference type="AlphaFoldDB" id="A0A172TRN2"/>
<comment type="cofactor">
    <cofactor evidence="6">
        <name>Zn(2+)</name>
        <dbReference type="ChEBI" id="CHEBI:29105"/>
    </cofactor>
    <text evidence="6">Binds 1 zinc ion per subunit.</text>
</comment>
<evidence type="ECO:0000256" key="5">
    <source>
        <dbReference type="ARBA" id="ARBA00023049"/>
    </source>
</evidence>
<organism evidence="9 10">
    <name type="scientific">Flavisolibacter tropicus</name>
    <dbReference type="NCBI Taxonomy" id="1492898"/>
    <lineage>
        <taxon>Bacteria</taxon>
        <taxon>Pseudomonadati</taxon>
        <taxon>Bacteroidota</taxon>
        <taxon>Chitinophagia</taxon>
        <taxon>Chitinophagales</taxon>
        <taxon>Chitinophagaceae</taxon>
        <taxon>Flavisolibacter</taxon>
    </lineage>
</organism>
<gene>
    <name evidence="9" type="ORF">SY85_03725</name>
</gene>
<proteinExistence type="inferred from homology"/>
<evidence type="ECO:0000256" key="4">
    <source>
        <dbReference type="ARBA" id="ARBA00022833"/>
    </source>
</evidence>
<keyword evidence="10" id="KW-1185">Reference proteome</keyword>
<dbReference type="GO" id="GO:0016020">
    <property type="term" value="C:membrane"/>
    <property type="evidence" value="ECO:0007669"/>
    <property type="project" value="TreeGrafter"/>
</dbReference>
<dbReference type="Gene3D" id="3.30.2010.10">
    <property type="entry name" value="Metalloproteases ('zincins'), catalytic domain"/>
    <property type="match status" value="1"/>
</dbReference>
<evidence type="ECO:0000256" key="3">
    <source>
        <dbReference type="ARBA" id="ARBA00022801"/>
    </source>
</evidence>
<evidence type="ECO:0000259" key="8">
    <source>
        <dbReference type="Pfam" id="PF01435"/>
    </source>
</evidence>
<reference evidence="9 10" key="2">
    <citation type="journal article" date="2016" name="Int. J. Syst. Evol. Microbiol.">
        <title>Flavisolibacter tropicus sp. nov., isolated from tropical soil.</title>
        <authorList>
            <person name="Lee J.J."/>
            <person name="Kang M.S."/>
            <person name="Kim G.S."/>
            <person name="Lee C.S."/>
            <person name="Lim S."/>
            <person name="Lee J."/>
            <person name="Roh S.H."/>
            <person name="Kang H."/>
            <person name="Ha J.M."/>
            <person name="Bae S."/>
            <person name="Jung H.Y."/>
            <person name="Kim M.K."/>
        </authorList>
    </citation>
    <scope>NUCLEOTIDE SEQUENCE [LARGE SCALE GENOMIC DNA]</scope>
    <source>
        <strain evidence="9 10">LCS9</strain>
    </source>
</reference>
<dbReference type="PANTHER" id="PTHR22726">
    <property type="entry name" value="METALLOENDOPEPTIDASE OMA1"/>
    <property type="match status" value="1"/>
</dbReference>
<name>A0A172TRN2_9BACT</name>
<dbReference type="PANTHER" id="PTHR22726:SF1">
    <property type="entry name" value="METALLOENDOPEPTIDASE OMA1, MITOCHONDRIAL"/>
    <property type="match status" value="1"/>
</dbReference>
<accession>A0A172TRN2</accession>
<keyword evidence="5 6" id="KW-0482">Metalloprotease</keyword>
<feature type="transmembrane region" description="Helical" evidence="7">
    <location>
        <begin position="37"/>
        <end position="55"/>
    </location>
</feature>
<dbReference type="GO" id="GO:0004222">
    <property type="term" value="F:metalloendopeptidase activity"/>
    <property type="evidence" value="ECO:0007669"/>
    <property type="project" value="InterPro"/>
</dbReference>
<protein>
    <recommendedName>
        <fullName evidence="8">Peptidase M48 domain-containing protein</fullName>
    </recommendedName>
</protein>